<evidence type="ECO:0000256" key="1">
    <source>
        <dbReference type="SAM" id="MobiDB-lite"/>
    </source>
</evidence>
<reference evidence="3" key="1">
    <citation type="journal article" date="2019" name="Int. J. Syst. Evol. Microbiol.">
        <title>The Global Catalogue of Microorganisms (GCM) 10K type strain sequencing project: providing services to taxonomists for standard genome sequencing and annotation.</title>
        <authorList>
            <consortium name="The Broad Institute Genomics Platform"/>
            <consortium name="The Broad Institute Genome Sequencing Center for Infectious Disease"/>
            <person name="Wu L."/>
            <person name="Ma J."/>
        </authorList>
    </citation>
    <scope>NUCLEOTIDE SEQUENCE [LARGE SCALE GENOMIC DNA]</scope>
    <source>
        <strain evidence="3">KCTC 52366</strain>
    </source>
</reference>
<dbReference type="Proteomes" id="UP001595632">
    <property type="component" value="Unassembled WGS sequence"/>
</dbReference>
<comment type="caution">
    <text evidence="2">The sequence shown here is derived from an EMBL/GenBank/DDBJ whole genome shotgun (WGS) entry which is preliminary data.</text>
</comment>
<feature type="region of interest" description="Disordered" evidence="1">
    <location>
        <begin position="195"/>
        <end position="215"/>
    </location>
</feature>
<accession>A0ABV7GS91</accession>
<dbReference type="RefSeq" id="WP_275633014.1">
    <property type="nucleotide sequence ID" value="NZ_JARGYD010000004.1"/>
</dbReference>
<proteinExistence type="predicted"/>
<sequence length="215" mass="23871">MKDVVPSPAAKAIIHLTRSEAPEDRRFVVDSINVTSSEMTLTLSKLKTRSFANAVNPEIVHAVLTHMGERPGQLVSFPDLEIVSDDLVARGLRVFTRQSPDGEVRAAVHVERIFSSWYSLLQPENRPRTIEDFSDYVAVRALFDVVLPCLNVASLSPTLWGDDGHKMTALSSRIGEAVADLGFYSELIMRHIREKEDRRRGGSSPAVPYLDCADP</sequence>
<keyword evidence="3" id="KW-1185">Reference proteome</keyword>
<evidence type="ECO:0000313" key="3">
    <source>
        <dbReference type="Proteomes" id="UP001595632"/>
    </source>
</evidence>
<protein>
    <submittedName>
        <fullName evidence="2">Uncharacterized protein</fullName>
    </submittedName>
</protein>
<gene>
    <name evidence="2" type="ORF">ACFOGP_09965</name>
</gene>
<organism evidence="2 3">
    <name type="scientific">Psychromarinibacter halotolerans</name>
    <dbReference type="NCBI Taxonomy" id="1775175"/>
    <lineage>
        <taxon>Bacteria</taxon>
        <taxon>Pseudomonadati</taxon>
        <taxon>Pseudomonadota</taxon>
        <taxon>Alphaproteobacteria</taxon>
        <taxon>Rhodobacterales</taxon>
        <taxon>Paracoccaceae</taxon>
        <taxon>Psychromarinibacter</taxon>
    </lineage>
</organism>
<evidence type="ECO:0000313" key="2">
    <source>
        <dbReference type="EMBL" id="MFC3143035.1"/>
    </source>
</evidence>
<dbReference type="EMBL" id="JBHRTB010000010">
    <property type="protein sequence ID" value="MFC3143035.1"/>
    <property type="molecule type" value="Genomic_DNA"/>
</dbReference>
<name>A0ABV7GS91_9RHOB</name>